<keyword evidence="2" id="KW-1185">Reference proteome</keyword>
<evidence type="ECO:0000313" key="2">
    <source>
        <dbReference type="Proteomes" id="UP000235786"/>
    </source>
</evidence>
<gene>
    <name evidence="1" type="ORF">L207DRAFT_511992</name>
</gene>
<dbReference type="AlphaFoldDB" id="A0A2J6RPS7"/>
<organism evidence="1 2">
    <name type="scientific">Hyaloscypha variabilis (strain UAMH 11265 / GT02V1 / F)</name>
    <name type="common">Meliniomyces variabilis</name>
    <dbReference type="NCBI Taxonomy" id="1149755"/>
    <lineage>
        <taxon>Eukaryota</taxon>
        <taxon>Fungi</taxon>
        <taxon>Dikarya</taxon>
        <taxon>Ascomycota</taxon>
        <taxon>Pezizomycotina</taxon>
        <taxon>Leotiomycetes</taxon>
        <taxon>Helotiales</taxon>
        <taxon>Hyaloscyphaceae</taxon>
        <taxon>Hyaloscypha</taxon>
        <taxon>Hyaloscypha variabilis</taxon>
    </lineage>
</organism>
<evidence type="ECO:0000313" key="1">
    <source>
        <dbReference type="EMBL" id="PMD40516.1"/>
    </source>
</evidence>
<dbReference type="InterPro" id="IPR038491">
    <property type="entry name" value="Velvet_dom_sf"/>
</dbReference>
<evidence type="ECO:0008006" key="3">
    <source>
        <dbReference type="Google" id="ProtNLM"/>
    </source>
</evidence>
<accession>A0A2J6RPS7</accession>
<dbReference type="OrthoDB" id="5399926at2759"/>
<name>A0A2J6RPS7_HYAVF</name>
<protein>
    <recommendedName>
        <fullName evidence="3">Velvet domain-containing protein</fullName>
    </recommendedName>
</protein>
<dbReference type="Gene3D" id="2.60.40.3960">
    <property type="entry name" value="Velvet domain"/>
    <property type="match status" value="1"/>
</dbReference>
<dbReference type="Proteomes" id="UP000235786">
    <property type="component" value="Unassembled WGS sequence"/>
</dbReference>
<sequence>MLRVAVQPPSHAHPNEPLYPPLVARLSSETTIFSELSQTWAVATLIHHSGEVLHDQLGGKVVDSAHPLPEAALGTNGTSVERDRAYFYFSGLAISEPGRYRVRVSLMQMDYSPHGSGEGTVRVLETIDSRSITVNDDALTNSRPSTWLQHIMVTQLLIAPDSRERAFLRVLRDDGQEIPSPQ</sequence>
<dbReference type="EMBL" id="KZ613945">
    <property type="protein sequence ID" value="PMD40516.1"/>
    <property type="molecule type" value="Genomic_DNA"/>
</dbReference>
<reference evidence="1 2" key="1">
    <citation type="submission" date="2016-04" db="EMBL/GenBank/DDBJ databases">
        <title>A degradative enzymes factory behind the ericoid mycorrhizal symbiosis.</title>
        <authorList>
            <consortium name="DOE Joint Genome Institute"/>
            <person name="Martino E."/>
            <person name="Morin E."/>
            <person name="Grelet G."/>
            <person name="Kuo A."/>
            <person name="Kohler A."/>
            <person name="Daghino S."/>
            <person name="Barry K."/>
            <person name="Choi C."/>
            <person name="Cichocki N."/>
            <person name="Clum A."/>
            <person name="Copeland A."/>
            <person name="Hainaut M."/>
            <person name="Haridas S."/>
            <person name="Labutti K."/>
            <person name="Lindquist E."/>
            <person name="Lipzen A."/>
            <person name="Khouja H.-R."/>
            <person name="Murat C."/>
            <person name="Ohm R."/>
            <person name="Olson A."/>
            <person name="Spatafora J."/>
            <person name="Veneault-Fourrey C."/>
            <person name="Henrissat B."/>
            <person name="Grigoriev I."/>
            <person name="Martin F."/>
            <person name="Perotto S."/>
        </authorList>
    </citation>
    <scope>NUCLEOTIDE SEQUENCE [LARGE SCALE GENOMIC DNA]</scope>
    <source>
        <strain evidence="1 2">F</strain>
    </source>
</reference>
<proteinExistence type="predicted"/>